<keyword evidence="1" id="KW-1133">Transmembrane helix</keyword>
<accession>A0A1Y0EG02</accession>
<dbReference type="KEGG" id="lvs:LOKVESSMR4R_02921"/>
<feature type="transmembrane region" description="Helical" evidence="1">
    <location>
        <begin position="54"/>
        <end position="83"/>
    </location>
</feature>
<gene>
    <name evidence="2" type="ORF">LOKVESSMR4R_02921</name>
</gene>
<protein>
    <submittedName>
        <fullName evidence="2">Uncharacterized protein</fullName>
    </submittedName>
</protein>
<dbReference type="RefSeq" id="WP_237331800.1">
    <property type="nucleotide sequence ID" value="NZ_CP021431.1"/>
</dbReference>
<keyword evidence="1" id="KW-0472">Membrane</keyword>
<evidence type="ECO:0000313" key="3">
    <source>
        <dbReference type="Proteomes" id="UP000195273"/>
    </source>
</evidence>
<sequence length="93" mass="10386">MILSRILARRRIATGNMPSFRAAWAPVVVDIAMIALLLALVWQPILTAVYIAGLPLVGTIMVLLCTIYLPFHIIVVISTLWAVKSRWIEEDSK</sequence>
<dbReference type="Proteomes" id="UP000195273">
    <property type="component" value="Chromosome"/>
</dbReference>
<feature type="transmembrane region" description="Helical" evidence="1">
    <location>
        <begin position="21"/>
        <end position="42"/>
    </location>
</feature>
<keyword evidence="3" id="KW-1185">Reference proteome</keyword>
<name>A0A1Y0EG02_9RHOB</name>
<dbReference type="AlphaFoldDB" id="A0A1Y0EG02"/>
<dbReference type="EMBL" id="CP021431">
    <property type="protein sequence ID" value="ARU02212.1"/>
    <property type="molecule type" value="Genomic_DNA"/>
</dbReference>
<reference evidence="2 3" key="1">
    <citation type="submission" date="2017-05" db="EMBL/GenBank/DDBJ databases">
        <title>Genome Sequence of Loktanella vestfoldensis Strain SMR4r Isolated from a Culture of the Diatom Skeletonema marinoi.</title>
        <authorList>
            <person name="Topel M."/>
            <person name="Pinder M.I.M."/>
            <person name="Johansson O.N."/>
            <person name="Kourtchenko O."/>
            <person name="Godhe A."/>
            <person name="Clarke A.K."/>
        </authorList>
    </citation>
    <scope>NUCLEOTIDE SEQUENCE [LARGE SCALE GENOMIC DNA]</scope>
    <source>
        <strain evidence="2 3">SMR4r</strain>
    </source>
</reference>
<keyword evidence="1" id="KW-0812">Transmembrane</keyword>
<evidence type="ECO:0000256" key="1">
    <source>
        <dbReference type="SAM" id="Phobius"/>
    </source>
</evidence>
<evidence type="ECO:0000313" key="2">
    <source>
        <dbReference type="EMBL" id="ARU02212.1"/>
    </source>
</evidence>
<proteinExistence type="predicted"/>
<organism evidence="2 3">
    <name type="scientific">Yoonia vestfoldensis</name>
    <dbReference type="NCBI Taxonomy" id="245188"/>
    <lineage>
        <taxon>Bacteria</taxon>
        <taxon>Pseudomonadati</taxon>
        <taxon>Pseudomonadota</taxon>
        <taxon>Alphaproteobacteria</taxon>
        <taxon>Rhodobacterales</taxon>
        <taxon>Paracoccaceae</taxon>
        <taxon>Yoonia</taxon>
    </lineage>
</organism>